<protein>
    <submittedName>
        <fullName evidence="1">Uncharacterized protein</fullName>
    </submittedName>
</protein>
<keyword evidence="2" id="KW-1185">Reference proteome</keyword>
<accession>A0A2P5ADG5</accession>
<evidence type="ECO:0000313" key="1">
    <source>
        <dbReference type="EMBL" id="PON34580.1"/>
    </source>
</evidence>
<reference evidence="2" key="1">
    <citation type="submission" date="2016-06" db="EMBL/GenBank/DDBJ databases">
        <title>Parallel loss of symbiosis genes in relatives of nitrogen-fixing non-legume Parasponia.</title>
        <authorList>
            <person name="Van Velzen R."/>
            <person name="Holmer R."/>
            <person name="Bu F."/>
            <person name="Rutten L."/>
            <person name="Van Zeijl A."/>
            <person name="Liu W."/>
            <person name="Santuari L."/>
            <person name="Cao Q."/>
            <person name="Sharma T."/>
            <person name="Shen D."/>
            <person name="Roswanjaya Y."/>
            <person name="Wardhani T."/>
            <person name="Kalhor M.S."/>
            <person name="Jansen J."/>
            <person name="Van den Hoogen J."/>
            <person name="Gungor B."/>
            <person name="Hartog M."/>
            <person name="Hontelez J."/>
            <person name="Verver J."/>
            <person name="Yang W.-C."/>
            <person name="Schijlen E."/>
            <person name="Repin R."/>
            <person name="Schilthuizen M."/>
            <person name="Schranz E."/>
            <person name="Heidstra R."/>
            <person name="Miyata K."/>
            <person name="Fedorova E."/>
            <person name="Kohlen W."/>
            <person name="Bisseling T."/>
            <person name="Smit S."/>
            <person name="Geurts R."/>
        </authorList>
    </citation>
    <scope>NUCLEOTIDE SEQUENCE [LARGE SCALE GENOMIC DNA]</scope>
    <source>
        <strain evidence="2">cv. RG33-2</strain>
    </source>
</reference>
<name>A0A2P5ADG5_TREOI</name>
<sequence>MTRKHKMIGSIGPIPVRVSLRQHGDTISNKVDNLSFIQVIGHFLNACRYEECMGLIRMTGKAKKGKPKPFVLIAPKNRPSIEQMSLNAPL</sequence>
<comment type="caution">
    <text evidence="1">The sequence shown here is derived from an EMBL/GenBank/DDBJ whole genome shotgun (WGS) entry which is preliminary data.</text>
</comment>
<organism evidence="1 2">
    <name type="scientific">Trema orientale</name>
    <name type="common">Charcoal tree</name>
    <name type="synonym">Celtis orientalis</name>
    <dbReference type="NCBI Taxonomy" id="63057"/>
    <lineage>
        <taxon>Eukaryota</taxon>
        <taxon>Viridiplantae</taxon>
        <taxon>Streptophyta</taxon>
        <taxon>Embryophyta</taxon>
        <taxon>Tracheophyta</taxon>
        <taxon>Spermatophyta</taxon>
        <taxon>Magnoliopsida</taxon>
        <taxon>eudicotyledons</taxon>
        <taxon>Gunneridae</taxon>
        <taxon>Pentapetalae</taxon>
        <taxon>rosids</taxon>
        <taxon>fabids</taxon>
        <taxon>Rosales</taxon>
        <taxon>Cannabaceae</taxon>
        <taxon>Trema</taxon>
    </lineage>
</organism>
<proteinExistence type="predicted"/>
<dbReference type="AlphaFoldDB" id="A0A2P5ADG5"/>
<gene>
    <name evidence="1" type="ORF">TorRG33x02_353000</name>
</gene>
<dbReference type="InParanoid" id="A0A2P5ADG5"/>
<evidence type="ECO:0000313" key="2">
    <source>
        <dbReference type="Proteomes" id="UP000237000"/>
    </source>
</evidence>
<dbReference type="EMBL" id="JXTC01000927">
    <property type="protein sequence ID" value="PON34580.1"/>
    <property type="molecule type" value="Genomic_DNA"/>
</dbReference>
<dbReference type="Proteomes" id="UP000237000">
    <property type="component" value="Unassembled WGS sequence"/>
</dbReference>